<evidence type="ECO:0000256" key="2">
    <source>
        <dbReference type="ARBA" id="ARBA00005722"/>
    </source>
</evidence>
<sequence length="241" mass="26413">MKKAFLALLLSTPIIAQADGSLGIIGAVSESVYKETDTQSKFLPNISYEGEHFFLQLPEIGYRFLPKQAPQNFAIGFSYESSNFDPDDSDNINIQQLDDRDDSIMAFASYRVGPISTKFAQDISGEHDGYYAQIALGYPLPVGAWKVIPSISYRYMDSKMSNHLFGVSQSESVNTGGAIAAYDSGAVSQIRYGVRGIYPLSTSVNLMLGINHTKFDSEILKSPIVEDNTITSILAGIIFSF</sequence>
<dbReference type="GO" id="GO:0009279">
    <property type="term" value="C:cell outer membrane"/>
    <property type="evidence" value="ECO:0007669"/>
    <property type="project" value="UniProtKB-SubCell"/>
</dbReference>
<dbReference type="RefSeq" id="WP_245813180.1">
    <property type="nucleotide sequence ID" value="NZ_FQVF01000019.1"/>
</dbReference>
<organism evidence="7 8">
    <name type="scientific">Marinomonas polaris DSM 16579</name>
    <dbReference type="NCBI Taxonomy" id="1122206"/>
    <lineage>
        <taxon>Bacteria</taxon>
        <taxon>Pseudomonadati</taxon>
        <taxon>Pseudomonadota</taxon>
        <taxon>Gammaproteobacteria</taxon>
        <taxon>Oceanospirillales</taxon>
        <taxon>Oceanospirillaceae</taxon>
        <taxon>Marinomonas</taxon>
    </lineage>
</organism>
<dbReference type="Proteomes" id="UP000184517">
    <property type="component" value="Unassembled WGS sequence"/>
</dbReference>
<gene>
    <name evidence="7" type="ORF">SAMN02745753_03612</name>
</gene>
<name>A0A1M5IIW2_9GAMM</name>
<dbReference type="SUPFAM" id="SSF56935">
    <property type="entry name" value="Porins"/>
    <property type="match status" value="1"/>
</dbReference>
<evidence type="ECO:0000256" key="4">
    <source>
        <dbReference type="ARBA" id="ARBA00023136"/>
    </source>
</evidence>
<protein>
    <submittedName>
        <fullName evidence="7">Outer membrane protein</fullName>
    </submittedName>
</protein>
<dbReference type="STRING" id="1122206.SAMN02745753_03612"/>
<evidence type="ECO:0000256" key="3">
    <source>
        <dbReference type="ARBA" id="ARBA00022729"/>
    </source>
</evidence>
<feature type="signal peptide" evidence="6">
    <location>
        <begin position="1"/>
        <end position="18"/>
    </location>
</feature>
<evidence type="ECO:0000256" key="1">
    <source>
        <dbReference type="ARBA" id="ARBA00004442"/>
    </source>
</evidence>
<comment type="similarity">
    <text evidence="2">Belongs to the MipA/OmpV family.</text>
</comment>
<dbReference type="Pfam" id="PF06629">
    <property type="entry name" value="MipA"/>
    <property type="match status" value="1"/>
</dbReference>
<evidence type="ECO:0000313" key="7">
    <source>
        <dbReference type="EMBL" id="SHG27989.1"/>
    </source>
</evidence>
<dbReference type="PANTHER" id="PTHR38776:SF1">
    <property type="entry name" value="MLTA-INTERACTING PROTEIN-RELATED"/>
    <property type="match status" value="1"/>
</dbReference>
<keyword evidence="5" id="KW-0998">Cell outer membrane</keyword>
<dbReference type="PANTHER" id="PTHR38776">
    <property type="entry name" value="MLTA-INTERACTING PROTEIN-RELATED"/>
    <property type="match status" value="1"/>
</dbReference>
<evidence type="ECO:0000256" key="5">
    <source>
        <dbReference type="ARBA" id="ARBA00023237"/>
    </source>
</evidence>
<dbReference type="AlphaFoldDB" id="A0A1M5IIW2"/>
<proteinExistence type="inferred from homology"/>
<feature type="chain" id="PRO_5012160593" evidence="6">
    <location>
        <begin position="19"/>
        <end position="241"/>
    </location>
</feature>
<dbReference type="EMBL" id="FQVF01000019">
    <property type="protein sequence ID" value="SHG27989.1"/>
    <property type="molecule type" value="Genomic_DNA"/>
</dbReference>
<keyword evidence="3 6" id="KW-0732">Signal</keyword>
<evidence type="ECO:0000256" key="6">
    <source>
        <dbReference type="SAM" id="SignalP"/>
    </source>
</evidence>
<reference evidence="8" key="1">
    <citation type="submission" date="2016-11" db="EMBL/GenBank/DDBJ databases">
        <authorList>
            <person name="Varghese N."/>
            <person name="Submissions S."/>
        </authorList>
    </citation>
    <scope>NUCLEOTIDE SEQUENCE [LARGE SCALE GENOMIC DNA]</scope>
    <source>
        <strain evidence="8">DSM 16579</strain>
    </source>
</reference>
<accession>A0A1M5IIW2</accession>
<dbReference type="InterPro" id="IPR010583">
    <property type="entry name" value="MipA"/>
</dbReference>
<evidence type="ECO:0000313" key="8">
    <source>
        <dbReference type="Proteomes" id="UP000184517"/>
    </source>
</evidence>
<comment type="subcellular location">
    <subcellularLocation>
        <location evidence="1">Cell outer membrane</location>
    </subcellularLocation>
</comment>
<keyword evidence="8" id="KW-1185">Reference proteome</keyword>
<keyword evidence="4" id="KW-0472">Membrane</keyword>